<dbReference type="EMBL" id="UINC01133622">
    <property type="protein sequence ID" value="SVD16662.1"/>
    <property type="molecule type" value="Genomic_DNA"/>
</dbReference>
<feature type="domain" description="Sialate O-acetylesterase" evidence="2">
    <location>
        <begin position="46"/>
        <end position="222"/>
    </location>
</feature>
<dbReference type="Pfam" id="PF03629">
    <property type="entry name" value="SASA"/>
    <property type="match status" value="1"/>
</dbReference>
<dbReference type="AlphaFoldDB" id="A0A382T4D2"/>
<proteinExistence type="predicted"/>
<accession>A0A382T4D2</accession>
<dbReference type="Gene3D" id="3.40.50.1110">
    <property type="entry name" value="SGNH hydrolase"/>
    <property type="match status" value="1"/>
</dbReference>
<protein>
    <recommendedName>
        <fullName evidence="2">Sialate O-acetylesterase domain-containing protein</fullName>
    </recommendedName>
</protein>
<evidence type="ECO:0000313" key="3">
    <source>
        <dbReference type="EMBL" id="SVD16662.1"/>
    </source>
</evidence>
<evidence type="ECO:0000259" key="2">
    <source>
        <dbReference type="Pfam" id="PF03629"/>
    </source>
</evidence>
<dbReference type="PANTHER" id="PTHR31988">
    <property type="entry name" value="ESTERASE, PUTATIVE (DUF303)-RELATED"/>
    <property type="match status" value="1"/>
</dbReference>
<dbReference type="InterPro" id="IPR052940">
    <property type="entry name" value="Carb_Esterase_6"/>
</dbReference>
<reference evidence="3" key="1">
    <citation type="submission" date="2018-05" db="EMBL/GenBank/DDBJ databases">
        <authorList>
            <person name="Lanie J.A."/>
            <person name="Ng W.-L."/>
            <person name="Kazmierczak K.M."/>
            <person name="Andrzejewski T.M."/>
            <person name="Davidsen T.M."/>
            <person name="Wayne K.J."/>
            <person name="Tettelin H."/>
            <person name="Glass J.I."/>
            <person name="Rusch D."/>
            <person name="Podicherti R."/>
            <person name="Tsui H.-C.T."/>
            <person name="Winkler M.E."/>
        </authorList>
    </citation>
    <scope>NUCLEOTIDE SEQUENCE</scope>
</reference>
<gene>
    <name evidence="3" type="ORF">METZ01_LOCUS369516</name>
</gene>
<dbReference type="InterPro" id="IPR005181">
    <property type="entry name" value="SASA"/>
</dbReference>
<feature type="non-terminal residue" evidence="3">
    <location>
        <position position="1"/>
    </location>
</feature>
<evidence type="ECO:0000256" key="1">
    <source>
        <dbReference type="ARBA" id="ARBA00022801"/>
    </source>
</evidence>
<name>A0A382T4D2_9ZZZZ</name>
<keyword evidence="1" id="KW-0378">Hydrolase</keyword>
<organism evidence="3">
    <name type="scientific">marine metagenome</name>
    <dbReference type="NCBI Taxonomy" id="408172"/>
    <lineage>
        <taxon>unclassified sequences</taxon>
        <taxon>metagenomes</taxon>
        <taxon>ecological metagenomes</taxon>
    </lineage>
</organism>
<dbReference type="InterPro" id="IPR036514">
    <property type="entry name" value="SGNH_hydro_sf"/>
</dbReference>
<dbReference type="SUPFAM" id="SSF52266">
    <property type="entry name" value="SGNH hydrolase"/>
    <property type="match status" value="1"/>
</dbReference>
<dbReference type="GO" id="GO:0016787">
    <property type="term" value="F:hydrolase activity"/>
    <property type="evidence" value="ECO:0007669"/>
    <property type="project" value="UniProtKB-KW"/>
</dbReference>
<dbReference type="PANTHER" id="PTHR31988:SF19">
    <property type="entry name" value="9-O-ACETYL-N-ACETYLNEURAMINIC ACID DEACETYLASE-RELATED"/>
    <property type="match status" value="1"/>
</dbReference>
<sequence>LAMKSLVLFVLISLSCLGVTAADVGKHLFLLSGQSNMSRFQHKQFFIPAVQAAYGADKVIVIKNAQGGQPISKWYKAWTSGKGEKPEKTGQLYDALIENIKEKTAGIKIKSVTFIWMQGEADAKAGNVDVYAKSFRGLLEQLEKDLKRQDINIIIGRLSDFGLKNRNNPKWGEMRKVQMKLADENPRACWVDTDDLNGEKHSLHYVRPEGYRKLGERYVEAAKKLIKDNNK</sequence>